<dbReference type="Pfam" id="PF14359">
    <property type="entry name" value="DUF4406"/>
    <property type="match status" value="1"/>
</dbReference>
<organism evidence="1">
    <name type="scientific">Siphoviridae sp. ctGkF12</name>
    <dbReference type="NCBI Taxonomy" id="2826224"/>
    <lineage>
        <taxon>Viruses</taxon>
        <taxon>Duplodnaviria</taxon>
        <taxon>Heunggongvirae</taxon>
        <taxon>Uroviricota</taxon>
        <taxon>Caudoviricetes</taxon>
    </lineage>
</organism>
<name>A0A8S5M979_9CAUD</name>
<reference evidence="1" key="1">
    <citation type="journal article" date="2021" name="Proc. Natl. Acad. Sci. U.S.A.">
        <title>A Catalog of Tens of Thousands of Viruses from Human Metagenomes Reveals Hidden Associations with Chronic Diseases.</title>
        <authorList>
            <person name="Tisza M.J."/>
            <person name="Buck C.B."/>
        </authorList>
    </citation>
    <scope>NUCLEOTIDE SEQUENCE</scope>
    <source>
        <strain evidence="1">CtGkF12</strain>
    </source>
</reference>
<accession>A0A8S5M979</accession>
<protein>
    <recommendedName>
        <fullName evidence="2">DUF4406 domain-containing protein</fullName>
    </recommendedName>
</protein>
<sequence>MKIYLSGKISGTDLTYTRKRFSDLADKLQALGYEVTNPLCNGLSEHDPWEDHIAKDIINLIDCEGIYMLQGWEDSQGARIEHAVAKEIRLKVMYE</sequence>
<evidence type="ECO:0008006" key="2">
    <source>
        <dbReference type="Google" id="ProtNLM"/>
    </source>
</evidence>
<dbReference type="InterPro" id="IPR025518">
    <property type="entry name" value="DUF4406"/>
</dbReference>
<dbReference type="SUPFAM" id="SSF52309">
    <property type="entry name" value="N-(deoxy)ribosyltransferase-like"/>
    <property type="match status" value="1"/>
</dbReference>
<proteinExistence type="predicted"/>
<evidence type="ECO:0000313" key="1">
    <source>
        <dbReference type="EMBL" id="DAD78507.1"/>
    </source>
</evidence>
<dbReference type="EMBL" id="BK014844">
    <property type="protein sequence ID" value="DAD78507.1"/>
    <property type="molecule type" value="Genomic_DNA"/>
</dbReference>
<dbReference type="Gene3D" id="3.40.50.10400">
    <property type="entry name" value="Hypothetical protein PA1492"/>
    <property type="match status" value="1"/>
</dbReference>